<evidence type="ECO:0000313" key="2">
    <source>
        <dbReference type="EMBL" id="CAH9061122.1"/>
    </source>
</evidence>
<protein>
    <recommendedName>
        <fullName evidence="4">5-methyltetrahydrofolate--homocysteine methyltransferase</fullName>
    </recommendedName>
</protein>
<accession>A0ABN8UR15</accession>
<dbReference type="SUPFAM" id="SSF50969">
    <property type="entry name" value="YVTN repeat-like/Quinoprotein amine dehydrogenase"/>
    <property type="match status" value="1"/>
</dbReference>
<reference evidence="2 3" key="1">
    <citation type="submission" date="2022-07" db="EMBL/GenBank/DDBJ databases">
        <authorList>
            <person name="Criscuolo A."/>
        </authorList>
    </citation>
    <scope>NUCLEOTIDE SEQUENCE [LARGE SCALE GENOMIC DNA]</scope>
    <source>
        <strain evidence="3">CIP 111951</strain>
    </source>
</reference>
<proteinExistence type="predicted"/>
<evidence type="ECO:0000313" key="3">
    <source>
        <dbReference type="Proteomes" id="UP001152485"/>
    </source>
</evidence>
<dbReference type="PROSITE" id="PS51257">
    <property type="entry name" value="PROKAR_LIPOPROTEIN"/>
    <property type="match status" value="1"/>
</dbReference>
<feature type="compositionally biased region" description="Polar residues" evidence="1">
    <location>
        <begin position="26"/>
        <end position="49"/>
    </location>
</feature>
<sequence>MKMRFVLGLVSLAVLSGCGSEKHTVTPINNNQQVNAGSGSDAGNSNNEQPEIILPQGRIALTHDNTVLLYNLDNGNLVDTLNTTHSNVTLKTSPQGRYILAIARQQDLVQFVDTGVYLEGEDSAEVVHQDSPNLLNFELHDSRATHYVPNAQNALLFFDGNKDEAADAGFALLSDKSIGDEALIAQHHFNTYMHGTGEVRSDWVIATLRDAQSDSTLPSQLGLFEIHGDHFHQEHTFEPACPDLHGSVQTTTHTAFACSDGIVKISQEGDAFTASHIANSQALPEQHRIGKLLAGEDDNHILGIARSNFYHVDLASNAISAFNWQPEGITSYLTYGISAISQSLLILDEQGYINVFDSENDWQTTGRFKAVESVVADTNAMLINNQAYDITYLVYGQQVITLDLAKQTATPLLNLEQPISSAAWSGITQQ</sequence>
<dbReference type="Proteomes" id="UP001152485">
    <property type="component" value="Unassembled WGS sequence"/>
</dbReference>
<comment type="caution">
    <text evidence="2">The sequence shown here is derived from an EMBL/GenBank/DDBJ whole genome shotgun (WGS) entry which is preliminary data.</text>
</comment>
<dbReference type="EMBL" id="CAMAPD010000011">
    <property type="protein sequence ID" value="CAH9061122.1"/>
    <property type="molecule type" value="Genomic_DNA"/>
</dbReference>
<organism evidence="2 3">
    <name type="scientific">Pseudoalteromonas holothuriae</name>
    <dbReference type="NCBI Taxonomy" id="2963714"/>
    <lineage>
        <taxon>Bacteria</taxon>
        <taxon>Pseudomonadati</taxon>
        <taxon>Pseudomonadota</taxon>
        <taxon>Gammaproteobacteria</taxon>
        <taxon>Alteromonadales</taxon>
        <taxon>Pseudoalteromonadaceae</taxon>
        <taxon>Pseudoalteromonas</taxon>
    </lineage>
</organism>
<dbReference type="InterPro" id="IPR011044">
    <property type="entry name" value="Quino_amine_DH_bsu"/>
</dbReference>
<dbReference type="RefSeq" id="WP_261593638.1">
    <property type="nucleotide sequence ID" value="NZ_CAMAPD010000011.1"/>
</dbReference>
<gene>
    <name evidence="2" type="ORF">PSECIP111951_02421</name>
</gene>
<evidence type="ECO:0008006" key="4">
    <source>
        <dbReference type="Google" id="ProtNLM"/>
    </source>
</evidence>
<feature type="region of interest" description="Disordered" evidence="1">
    <location>
        <begin position="25"/>
        <end position="49"/>
    </location>
</feature>
<evidence type="ECO:0000256" key="1">
    <source>
        <dbReference type="SAM" id="MobiDB-lite"/>
    </source>
</evidence>
<name>A0ABN8UR15_9GAMM</name>